<evidence type="ECO:0000256" key="10">
    <source>
        <dbReference type="ARBA" id="ARBA00023136"/>
    </source>
</evidence>
<dbReference type="EC" id="2.7.13.3" evidence="3"/>
<name>A0ABN2RG61_9MICO</name>
<evidence type="ECO:0000259" key="13">
    <source>
        <dbReference type="PROSITE" id="PS50885"/>
    </source>
</evidence>
<keyword evidence="10 11" id="KW-0472">Membrane</keyword>
<comment type="catalytic activity">
    <reaction evidence="1">
        <text>ATP + protein L-histidine = ADP + protein N-phospho-L-histidine.</text>
        <dbReference type="EC" id="2.7.13.3"/>
    </reaction>
</comment>
<dbReference type="InterPro" id="IPR003660">
    <property type="entry name" value="HAMP_dom"/>
</dbReference>
<evidence type="ECO:0000256" key="11">
    <source>
        <dbReference type="SAM" id="Phobius"/>
    </source>
</evidence>
<keyword evidence="4" id="KW-0597">Phosphoprotein</keyword>
<dbReference type="InterPro" id="IPR005467">
    <property type="entry name" value="His_kinase_dom"/>
</dbReference>
<evidence type="ECO:0000256" key="8">
    <source>
        <dbReference type="ARBA" id="ARBA00022989"/>
    </source>
</evidence>
<accession>A0ABN2RG61</accession>
<evidence type="ECO:0000256" key="9">
    <source>
        <dbReference type="ARBA" id="ARBA00023012"/>
    </source>
</evidence>
<evidence type="ECO:0000256" key="4">
    <source>
        <dbReference type="ARBA" id="ARBA00022553"/>
    </source>
</evidence>
<dbReference type="SMART" id="SM00388">
    <property type="entry name" value="HisKA"/>
    <property type="match status" value="1"/>
</dbReference>
<feature type="transmembrane region" description="Helical" evidence="11">
    <location>
        <begin position="98"/>
        <end position="121"/>
    </location>
</feature>
<evidence type="ECO:0000256" key="2">
    <source>
        <dbReference type="ARBA" id="ARBA00004236"/>
    </source>
</evidence>
<dbReference type="GO" id="GO:0016301">
    <property type="term" value="F:kinase activity"/>
    <property type="evidence" value="ECO:0007669"/>
    <property type="project" value="UniProtKB-KW"/>
</dbReference>
<keyword evidence="15" id="KW-1185">Reference proteome</keyword>
<dbReference type="SUPFAM" id="SSF47384">
    <property type="entry name" value="Homodimeric domain of signal transducing histidine kinase"/>
    <property type="match status" value="1"/>
</dbReference>
<protein>
    <recommendedName>
        <fullName evidence="3">histidine kinase</fullName>
        <ecNumber evidence="3">2.7.13.3</ecNumber>
    </recommendedName>
</protein>
<sequence length="407" mass="43716">MRRVRLTARTRLTLLFAGLFAVGGSILLLITYALVAQNVRVADINNPASDLTFQKACANLGSSTKPIDENLKLKCAASVKLGAAAAASAQRQAMLDDLLLYAALTLVVTTLLAAFVGWLIAGRILRPIQRLTEAARTASENNLSQRLGLSGPHDEIRELGDTFDAMLDRLEFAFLAQRRFIANASHELRTPLTVMRTTLDVVLGKRSPTNAELVAMGEDVRAEVVNADALITTLLTLAQNEGTIRSPQRVEFGALVEAVVERSDFGGLTHEVRIEETTVDGDRLLLERLVSNLVSNAIRYNIPHGDVRIEVTSSDPFATIRIVNTGKPVPPDRLGDIFQPFTRLDERVGTEGFGLGLALVETIATAHGGTVGAIAREQGGLDIFVRLRLASAPASAATPPAVELSDA</sequence>
<proteinExistence type="predicted"/>
<dbReference type="Proteomes" id="UP001499933">
    <property type="component" value="Unassembled WGS sequence"/>
</dbReference>
<evidence type="ECO:0000256" key="1">
    <source>
        <dbReference type="ARBA" id="ARBA00000085"/>
    </source>
</evidence>
<dbReference type="PRINTS" id="PR00344">
    <property type="entry name" value="BCTRLSENSOR"/>
</dbReference>
<dbReference type="PANTHER" id="PTHR45436:SF5">
    <property type="entry name" value="SENSOR HISTIDINE KINASE TRCS"/>
    <property type="match status" value="1"/>
</dbReference>
<keyword evidence="8 11" id="KW-1133">Transmembrane helix</keyword>
<dbReference type="InterPro" id="IPR003594">
    <property type="entry name" value="HATPase_dom"/>
</dbReference>
<comment type="caution">
    <text evidence="14">The sequence shown here is derived from an EMBL/GenBank/DDBJ whole genome shotgun (WGS) entry which is preliminary data.</text>
</comment>
<keyword evidence="9" id="KW-0902">Two-component regulatory system</keyword>
<dbReference type="Gene3D" id="3.30.565.10">
    <property type="entry name" value="Histidine kinase-like ATPase, C-terminal domain"/>
    <property type="match status" value="1"/>
</dbReference>
<dbReference type="SMART" id="SM00387">
    <property type="entry name" value="HATPase_c"/>
    <property type="match status" value="1"/>
</dbReference>
<evidence type="ECO:0000259" key="12">
    <source>
        <dbReference type="PROSITE" id="PS50109"/>
    </source>
</evidence>
<evidence type="ECO:0000256" key="7">
    <source>
        <dbReference type="ARBA" id="ARBA00022777"/>
    </source>
</evidence>
<dbReference type="PANTHER" id="PTHR45436">
    <property type="entry name" value="SENSOR HISTIDINE KINASE YKOH"/>
    <property type="match status" value="1"/>
</dbReference>
<evidence type="ECO:0000313" key="15">
    <source>
        <dbReference type="Proteomes" id="UP001499933"/>
    </source>
</evidence>
<dbReference type="InterPro" id="IPR050428">
    <property type="entry name" value="TCS_sensor_his_kinase"/>
</dbReference>
<dbReference type="RefSeq" id="WP_344096902.1">
    <property type="nucleotide sequence ID" value="NZ_BAAAOG010000009.1"/>
</dbReference>
<keyword evidence="5" id="KW-0808">Transferase</keyword>
<dbReference type="Pfam" id="PF02518">
    <property type="entry name" value="HATPase_c"/>
    <property type="match status" value="1"/>
</dbReference>
<comment type="subcellular location">
    <subcellularLocation>
        <location evidence="2">Cell membrane</location>
    </subcellularLocation>
</comment>
<reference evidence="14 15" key="1">
    <citation type="journal article" date="2019" name="Int. J. Syst. Evol. Microbiol.">
        <title>The Global Catalogue of Microorganisms (GCM) 10K type strain sequencing project: providing services to taxonomists for standard genome sequencing and annotation.</title>
        <authorList>
            <consortium name="The Broad Institute Genomics Platform"/>
            <consortium name="The Broad Institute Genome Sequencing Center for Infectious Disease"/>
            <person name="Wu L."/>
            <person name="Ma J."/>
        </authorList>
    </citation>
    <scope>NUCLEOTIDE SEQUENCE [LARGE SCALE GENOMIC DNA]</scope>
    <source>
        <strain evidence="14 15">JCM 14901</strain>
    </source>
</reference>
<feature type="transmembrane region" description="Helical" evidence="11">
    <location>
        <begin position="12"/>
        <end position="35"/>
    </location>
</feature>
<keyword evidence="6 11" id="KW-0812">Transmembrane</keyword>
<evidence type="ECO:0000256" key="3">
    <source>
        <dbReference type="ARBA" id="ARBA00012438"/>
    </source>
</evidence>
<gene>
    <name evidence="14" type="ORF">GCM10009776_33890</name>
</gene>
<evidence type="ECO:0000256" key="5">
    <source>
        <dbReference type="ARBA" id="ARBA00022679"/>
    </source>
</evidence>
<dbReference type="Gene3D" id="6.10.340.10">
    <property type="match status" value="1"/>
</dbReference>
<dbReference type="CDD" id="cd00075">
    <property type="entry name" value="HATPase"/>
    <property type="match status" value="1"/>
</dbReference>
<dbReference type="InterPro" id="IPR036097">
    <property type="entry name" value="HisK_dim/P_sf"/>
</dbReference>
<dbReference type="InterPro" id="IPR004358">
    <property type="entry name" value="Sig_transdc_His_kin-like_C"/>
</dbReference>
<dbReference type="CDD" id="cd00082">
    <property type="entry name" value="HisKA"/>
    <property type="match status" value="1"/>
</dbReference>
<keyword evidence="7 14" id="KW-0418">Kinase</keyword>
<dbReference type="CDD" id="cd06225">
    <property type="entry name" value="HAMP"/>
    <property type="match status" value="1"/>
</dbReference>
<dbReference type="SUPFAM" id="SSF158472">
    <property type="entry name" value="HAMP domain-like"/>
    <property type="match status" value="1"/>
</dbReference>
<dbReference type="Gene3D" id="1.10.287.130">
    <property type="match status" value="1"/>
</dbReference>
<feature type="domain" description="Histidine kinase" evidence="12">
    <location>
        <begin position="183"/>
        <end position="391"/>
    </location>
</feature>
<dbReference type="SMART" id="SM00304">
    <property type="entry name" value="HAMP"/>
    <property type="match status" value="1"/>
</dbReference>
<evidence type="ECO:0000313" key="14">
    <source>
        <dbReference type="EMBL" id="GAA1968056.1"/>
    </source>
</evidence>
<dbReference type="EMBL" id="BAAAOG010000009">
    <property type="protein sequence ID" value="GAA1968056.1"/>
    <property type="molecule type" value="Genomic_DNA"/>
</dbReference>
<dbReference type="InterPro" id="IPR003661">
    <property type="entry name" value="HisK_dim/P_dom"/>
</dbReference>
<dbReference type="Pfam" id="PF00512">
    <property type="entry name" value="HisKA"/>
    <property type="match status" value="1"/>
</dbReference>
<feature type="domain" description="HAMP" evidence="13">
    <location>
        <begin position="122"/>
        <end position="175"/>
    </location>
</feature>
<dbReference type="PROSITE" id="PS50109">
    <property type="entry name" value="HIS_KIN"/>
    <property type="match status" value="1"/>
</dbReference>
<dbReference type="SUPFAM" id="SSF55874">
    <property type="entry name" value="ATPase domain of HSP90 chaperone/DNA topoisomerase II/histidine kinase"/>
    <property type="match status" value="1"/>
</dbReference>
<organism evidence="14 15">
    <name type="scientific">Microbacterium deminutum</name>
    <dbReference type="NCBI Taxonomy" id="344164"/>
    <lineage>
        <taxon>Bacteria</taxon>
        <taxon>Bacillati</taxon>
        <taxon>Actinomycetota</taxon>
        <taxon>Actinomycetes</taxon>
        <taxon>Micrococcales</taxon>
        <taxon>Microbacteriaceae</taxon>
        <taxon>Microbacterium</taxon>
    </lineage>
</organism>
<dbReference type="PROSITE" id="PS50885">
    <property type="entry name" value="HAMP"/>
    <property type="match status" value="1"/>
</dbReference>
<dbReference type="InterPro" id="IPR036890">
    <property type="entry name" value="HATPase_C_sf"/>
</dbReference>
<dbReference type="Pfam" id="PF00672">
    <property type="entry name" value="HAMP"/>
    <property type="match status" value="1"/>
</dbReference>
<evidence type="ECO:0000256" key="6">
    <source>
        <dbReference type="ARBA" id="ARBA00022692"/>
    </source>
</evidence>